<dbReference type="SMART" id="SM00304">
    <property type="entry name" value="HAMP"/>
    <property type="match status" value="1"/>
</dbReference>
<evidence type="ECO:0000256" key="10">
    <source>
        <dbReference type="ARBA" id="ARBA00023136"/>
    </source>
</evidence>
<dbReference type="CDD" id="cd06225">
    <property type="entry name" value="HAMP"/>
    <property type="match status" value="1"/>
</dbReference>
<proteinExistence type="predicted"/>
<dbReference type="Gene3D" id="3.30.565.10">
    <property type="entry name" value="Histidine kinase-like ATPase, C-terminal domain"/>
    <property type="match status" value="1"/>
</dbReference>
<dbReference type="InterPro" id="IPR003594">
    <property type="entry name" value="HATPase_dom"/>
</dbReference>
<dbReference type="PANTHER" id="PTHR45436:SF5">
    <property type="entry name" value="SENSOR HISTIDINE KINASE TRCS"/>
    <property type="match status" value="1"/>
</dbReference>
<dbReference type="CDD" id="cd00075">
    <property type="entry name" value="HATPase"/>
    <property type="match status" value="1"/>
</dbReference>
<dbReference type="SMART" id="SM00388">
    <property type="entry name" value="HisKA"/>
    <property type="match status" value="1"/>
</dbReference>
<evidence type="ECO:0000256" key="5">
    <source>
        <dbReference type="ARBA" id="ARBA00022679"/>
    </source>
</evidence>
<keyword evidence="10 13" id="KW-0472">Membrane</keyword>
<sequence>MPAPQEPADRPVRTVSLRTRVVVAVVALLAVLLVVLGLVVTTLLGDALRADLRTRLDDRAGYAAFLQEQGVTGQSLADNLSGSGVSSTFVAGGQEYIGRGTGPSDAGPPSPPAPGRGPALPQPGVEPTVTVTEQDGSLTATVELTDGTLTLQASENEIDRTLSVLRTIEIVAGAIALVLAALLLVRVVGVALRPLERMTSLAQRIGAGARGRRLRPTHPDTDLGRTAQAFDEMLDALETAELAARQAEERMRRFLADASHDLRTPLAGVIAGSDSLLRADPELLGRAEREERLVLIVRQARRASRLVDDLLVMTRLDTAATPAAAQIVDLGDLADQEARAVALRRPDVEVAVRDETVADGGAARVRVVPDDLRRAVANLLDNAVKVSPPGGRVDIRVTRDGADPGRVALLVADQGPGVPDTERERIFDRFVRLSESRAGQGSGLGLPIARAIARASGGDVHCGSRPDGAPGALFTLELPTDRAVPGPSAAVRFAAQR</sequence>
<dbReference type="EC" id="2.7.13.3" evidence="3"/>
<dbReference type="AlphaFoldDB" id="A0A939C1G3"/>
<accession>A0A939C1G3</accession>
<feature type="transmembrane region" description="Helical" evidence="13">
    <location>
        <begin position="20"/>
        <end position="45"/>
    </location>
</feature>
<dbReference type="InterPro" id="IPR005467">
    <property type="entry name" value="His_kinase_dom"/>
</dbReference>
<comment type="subcellular location">
    <subcellularLocation>
        <location evidence="2">Cell membrane</location>
    </subcellularLocation>
</comment>
<keyword evidence="4" id="KW-0597">Phosphoprotein</keyword>
<evidence type="ECO:0000313" key="16">
    <source>
        <dbReference type="EMBL" id="MBM9475440.1"/>
    </source>
</evidence>
<feature type="domain" description="HAMP" evidence="15">
    <location>
        <begin position="189"/>
        <end position="242"/>
    </location>
</feature>
<gene>
    <name evidence="16" type="ORF">JL107_03175</name>
</gene>
<reference evidence="16" key="1">
    <citation type="submission" date="2021-01" db="EMBL/GenBank/DDBJ databases">
        <title>KCTC 19127 draft genome.</title>
        <authorList>
            <person name="An D."/>
        </authorList>
    </citation>
    <scope>NUCLEOTIDE SEQUENCE</scope>
    <source>
        <strain evidence="16">KCTC 19127</strain>
    </source>
</reference>
<evidence type="ECO:0000256" key="12">
    <source>
        <dbReference type="SAM" id="MobiDB-lite"/>
    </source>
</evidence>
<dbReference type="SMART" id="SM00387">
    <property type="entry name" value="HATPase_c"/>
    <property type="match status" value="1"/>
</dbReference>
<comment type="catalytic activity">
    <reaction evidence="1">
        <text>ATP + protein L-histidine = ADP + protein N-phospho-L-histidine.</text>
        <dbReference type="EC" id="2.7.13.3"/>
    </reaction>
</comment>
<dbReference type="RefSeq" id="WP_205255601.1">
    <property type="nucleotide sequence ID" value="NZ_BAAAPV010000003.1"/>
</dbReference>
<evidence type="ECO:0000256" key="13">
    <source>
        <dbReference type="SAM" id="Phobius"/>
    </source>
</evidence>
<dbReference type="Gene3D" id="6.10.340.10">
    <property type="match status" value="1"/>
</dbReference>
<dbReference type="SUPFAM" id="SSF47384">
    <property type="entry name" value="Homodimeric domain of signal transducing histidine kinase"/>
    <property type="match status" value="1"/>
</dbReference>
<dbReference type="InterPro" id="IPR036097">
    <property type="entry name" value="HisK_dim/P_sf"/>
</dbReference>
<dbReference type="Pfam" id="PF00672">
    <property type="entry name" value="HAMP"/>
    <property type="match status" value="1"/>
</dbReference>
<dbReference type="EMBL" id="JAERWL010000005">
    <property type="protein sequence ID" value="MBM9475440.1"/>
    <property type="molecule type" value="Genomic_DNA"/>
</dbReference>
<evidence type="ECO:0000256" key="9">
    <source>
        <dbReference type="ARBA" id="ARBA00023012"/>
    </source>
</evidence>
<organism evidence="16 17">
    <name type="scientific">Nakamurella flavida</name>
    <dbReference type="NCBI Taxonomy" id="363630"/>
    <lineage>
        <taxon>Bacteria</taxon>
        <taxon>Bacillati</taxon>
        <taxon>Actinomycetota</taxon>
        <taxon>Actinomycetes</taxon>
        <taxon>Nakamurellales</taxon>
        <taxon>Nakamurellaceae</taxon>
        <taxon>Nakamurella</taxon>
    </lineage>
</organism>
<evidence type="ECO:0000256" key="6">
    <source>
        <dbReference type="ARBA" id="ARBA00022692"/>
    </source>
</evidence>
<evidence type="ECO:0000256" key="7">
    <source>
        <dbReference type="ARBA" id="ARBA00022777"/>
    </source>
</evidence>
<dbReference type="InterPro" id="IPR036890">
    <property type="entry name" value="HATPase_C_sf"/>
</dbReference>
<keyword evidence="17" id="KW-1185">Reference proteome</keyword>
<protein>
    <recommendedName>
        <fullName evidence="3">histidine kinase</fullName>
        <ecNumber evidence="3">2.7.13.3</ecNumber>
    </recommendedName>
</protein>
<keyword evidence="8 13" id="KW-1133">Transmembrane helix</keyword>
<dbReference type="Proteomes" id="UP000663801">
    <property type="component" value="Unassembled WGS sequence"/>
</dbReference>
<keyword evidence="9" id="KW-0902">Two-component regulatory system</keyword>
<dbReference type="InterPro" id="IPR004358">
    <property type="entry name" value="Sig_transdc_His_kin-like_C"/>
</dbReference>
<dbReference type="SUPFAM" id="SSF55874">
    <property type="entry name" value="ATPase domain of HSP90 chaperone/DNA topoisomerase II/histidine kinase"/>
    <property type="match status" value="1"/>
</dbReference>
<dbReference type="InterPro" id="IPR003661">
    <property type="entry name" value="HisK_dim/P_dom"/>
</dbReference>
<dbReference type="PANTHER" id="PTHR45436">
    <property type="entry name" value="SENSOR HISTIDINE KINASE YKOH"/>
    <property type="match status" value="1"/>
</dbReference>
<evidence type="ECO:0000259" key="15">
    <source>
        <dbReference type="PROSITE" id="PS50885"/>
    </source>
</evidence>
<evidence type="ECO:0000259" key="14">
    <source>
        <dbReference type="PROSITE" id="PS50109"/>
    </source>
</evidence>
<feature type="region of interest" description="Disordered" evidence="12">
    <location>
        <begin position="97"/>
        <end position="128"/>
    </location>
</feature>
<dbReference type="SUPFAM" id="SSF158472">
    <property type="entry name" value="HAMP domain-like"/>
    <property type="match status" value="1"/>
</dbReference>
<dbReference type="GO" id="GO:0000155">
    <property type="term" value="F:phosphorelay sensor kinase activity"/>
    <property type="evidence" value="ECO:0007669"/>
    <property type="project" value="InterPro"/>
</dbReference>
<feature type="coiled-coil region" evidence="11">
    <location>
        <begin position="230"/>
        <end position="257"/>
    </location>
</feature>
<dbReference type="PROSITE" id="PS50885">
    <property type="entry name" value="HAMP"/>
    <property type="match status" value="1"/>
</dbReference>
<dbReference type="GO" id="GO:0005886">
    <property type="term" value="C:plasma membrane"/>
    <property type="evidence" value="ECO:0007669"/>
    <property type="project" value="UniProtKB-SubCell"/>
</dbReference>
<feature type="compositionally biased region" description="Pro residues" evidence="12">
    <location>
        <begin position="106"/>
        <end position="115"/>
    </location>
</feature>
<name>A0A939C1G3_9ACTN</name>
<feature type="transmembrane region" description="Helical" evidence="13">
    <location>
        <begin position="170"/>
        <end position="192"/>
    </location>
</feature>
<evidence type="ECO:0000256" key="8">
    <source>
        <dbReference type="ARBA" id="ARBA00022989"/>
    </source>
</evidence>
<keyword evidence="6 13" id="KW-0812">Transmembrane</keyword>
<keyword evidence="11" id="KW-0175">Coiled coil</keyword>
<dbReference type="Gene3D" id="1.10.287.130">
    <property type="match status" value="1"/>
</dbReference>
<dbReference type="PRINTS" id="PR00344">
    <property type="entry name" value="BCTRLSENSOR"/>
</dbReference>
<evidence type="ECO:0000313" key="17">
    <source>
        <dbReference type="Proteomes" id="UP000663801"/>
    </source>
</evidence>
<dbReference type="InterPro" id="IPR050428">
    <property type="entry name" value="TCS_sensor_his_kinase"/>
</dbReference>
<dbReference type="CDD" id="cd00082">
    <property type="entry name" value="HisKA"/>
    <property type="match status" value="1"/>
</dbReference>
<feature type="domain" description="Histidine kinase" evidence="14">
    <location>
        <begin position="257"/>
        <end position="482"/>
    </location>
</feature>
<evidence type="ECO:0000256" key="3">
    <source>
        <dbReference type="ARBA" id="ARBA00012438"/>
    </source>
</evidence>
<dbReference type="PROSITE" id="PS50109">
    <property type="entry name" value="HIS_KIN"/>
    <property type="match status" value="1"/>
</dbReference>
<evidence type="ECO:0000256" key="11">
    <source>
        <dbReference type="SAM" id="Coils"/>
    </source>
</evidence>
<comment type="caution">
    <text evidence="16">The sequence shown here is derived from an EMBL/GenBank/DDBJ whole genome shotgun (WGS) entry which is preliminary data.</text>
</comment>
<evidence type="ECO:0000256" key="4">
    <source>
        <dbReference type="ARBA" id="ARBA00022553"/>
    </source>
</evidence>
<dbReference type="Pfam" id="PF00512">
    <property type="entry name" value="HisKA"/>
    <property type="match status" value="1"/>
</dbReference>
<evidence type="ECO:0000256" key="1">
    <source>
        <dbReference type="ARBA" id="ARBA00000085"/>
    </source>
</evidence>
<dbReference type="InterPro" id="IPR003660">
    <property type="entry name" value="HAMP_dom"/>
</dbReference>
<keyword evidence="7 16" id="KW-0418">Kinase</keyword>
<dbReference type="Pfam" id="PF02518">
    <property type="entry name" value="HATPase_c"/>
    <property type="match status" value="1"/>
</dbReference>
<evidence type="ECO:0000256" key="2">
    <source>
        <dbReference type="ARBA" id="ARBA00004236"/>
    </source>
</evidence>
<keyword evidence="5" id="KW-0808">Transferase</keyword>